<dbReference type="InterPro" id="IPR054499">
    <property type="entry name" value="DA_C"/>
</dbReference>
<evidence type="ECO:0000256" key="2">
    <source>
        <dbReference type="ARBA" id="ARBA00046325"/>
    </source>
</evidence>
<dbReference type="Pfam" id="PF24137">
    <property type="entry name" value="DA_N"/>
    <property type="match status" value="1"/>
</dbReference>
<evidence type="ECO:0000259" key="3">
    <source>
        <dbReference type="Pfam" id="PF22903"/>
    </source>
</evidence>
<dbReference type="AlphaFoldDB" id="A0A1V6TGW8"/>
<organism evidence="5 6">
    <name type="scientific">Penicillium flavigenum</name>
    <dbReference type="NCBI Taxonomy" id="254877"/>
    <lineage>
        <taxon>Eukaryota</taxon>
        <taxon>Fungi</taxon>
        <taxon>Dikarya</taxon>
        <taxon>Ascomycota</taxon>
        <taxon>Pezizomycotina</taxon>
        <taxon>Eurotiomycetes</taxon>
        <taxon>Eurotiomycetidae</taxon>
        <taxon>Eurotiales</taxon>
        <taxon>Aspergillaceae</taxon>
        <taxon>Penicillium</taxon>
    </lineage>
</organism>
<keyword evidence="6" id="KW-1185">Reference proteome</keyword>
<dbReference type="Proteomes" id="UP000191342">
    <property type="component" value="Unassembled WGS sequence"/>
</dbReference>
<evidence type="ECO:0000256" key="1">
    <source>
        <dbReference type="ARBA" id="ARBA00023235"/>
    </source>
</evidence>
<evidence type="ECO:0000313" key="6">
    <source>
        <dbReference type="Proteomes" id="UP000191342"/>
    </source>
</evidence>
<dbReference type="STRING" id="254877.A0A1V6TGW8"/>
<proteinExistence type="inferred from homology"/>
<comment type="similarity">
    <text evidence="2">Belongs to the Diels-Alderase family.</text>
</comment>
<keyword evidence="1" id="KW-0413">Isomerase</keyword>
<dbReference type="Pfam" id="PF22903">
    <property type="entry name" value="DA_C"/>
    <property type="match status" value="1"/>
</dbReference>
<accession>A0A1V6TGW8</accession>
<dbReference type="EMBL" id="MLQL01000009">
    <property type="protein sequence ID" value="OQE24843.1"/>
    <property type="molecule type" value="Genomic_DNA"/>
</dbReference>
<dbReference type="GO" id="GO:0016853">
    <property type="term" value="F:isomerase activity"/>
    <property type="evidence" value="ECO:0007669"/>
    <property type="project" value="UniProtKB-KW"/>
</dbReference>
<reference evidence="6" key="1">
    <citation type="journal article" date="2017" name="Nat. Microbiol.">
        <title>Global analysis of biosynthetic gene clusters reveals vast potential of secondary metabolite production in Penicillium species.</title>
        <authorList>
            <person name="Nielsen J.C."/>
            <person name="Grijseels S."/>
            <person name="Prigent S."/>
            <person name="Ji B."/>
            <person name="Dainat J."/>
            <person name="Nielsen K.F."/>
            <person name="Frisvad J.C."/>
            <person name="Workman M."/>
            <person name="Nielsen J."/>
        </authorList>
    </citation>
    <scope>NUCLEOTIDE SEQUENCE [LARGE SCALE GENOMIC DNA]</scope>
    <source>
        <strain evidence="6">IBT 14082</strain>
    </source>
</reference>
<dbReference type="InterPro" id="IPR056402">
    <property type="entry name" value="DA_N"/>
</dbReference>
<sequence length="405" mass="44315">MASTHASVLDIRDSSVVAGPVLVDPFISDSANLFPKMPSRIKDGSWELWEFEAFSDGGETAVGVSLYRDIRGLEQDGFHAELNAIWPDGSKWGETLYFAKSIITADSTVHSYEGRVNGVWTSRDGYDGHNGQTTRTITFTIAADLSSATVLFCVPGQVSGTINLQSIMISTNNQKTSLPATEEAALLYPSVYYMFPMGPQTATVDLAFAARADGEEERKLYIGPENDGHGGMVRGWSSHAWPQFMNEAYYTVAYIGPYMMQLLRIVGTAATGHKPYAVARLYRGHDLVCAANHVLDDATAEAAVEDTVRVEKILPDPNAERQETGLAGIFRDKNVGYIIEFSSAQRQCHWRFEVRHKRAWWSEPTSAPGPDGTGKSGWVEAFFGGSPREKFNGTGVGGQLQIPVP</sequence>
<name>A0A1V6TGW8_9EURO</name>
<protein>
    <recommendedName>
        <fullName evidence="7">AttH domain-containing protein</fullName>
    </recommendedName>
</protein>
<comment type="caution">
    <text evidence="5">The sequence shown here is derived from an EMBL/GenBank/DDBJ whole genome shotgun (WGS) entry which is preliminary data.</text>
</comment>
<gene>
    <name evidence="5" type="ORF">PENFLA_c009G10665</name>
</gene>
<feature type="domain" description="Diels-Alderase C-terminal" evidence="3">
    <location>
        <begin position="240"/>
        <end position="402"/>
    </location>
</feature>
<evidence type="ECO:0000259" key="4">
    <source>
        <dbReference type="Pfam" id="PF24137"/>
    </source>
</evidence>
<evidence type="ECO:0008006" key="7">
    <source>
        <dbReference type="Google" id="ProtNLM"/>
    </source>
</evidence>
<dbReference type="OrthoDB" id="5344254at2759"/>
<evidence type="ECO:0000313" key="5">
    <source>
        <dbReference type="EMBL" id="OQE24843.1"/>
    </source>
</evidence>
<feature type="domain" description="Diels-Alderase N-terminal" evidence="4">
    <location>
        <begin position="4"/>
        <end position="236"/>
    </location>
</feature>